<feature type="region of interest" description="Disordered" evidence="1">
    <location>
        <begin position="79"/>
        <end position="98"/>
    </location>
</feature>
<proteinExistence type="predicted"/>
<evidence type="ECO:0000256" key="1">
    <source>
        <dbReference type="SAM" id="MobiDB-lite"/>
    </source>
</evidence>
<comment type="caution">
    <text evidence="2">The sequence shown here is derived from an EMBL/GenBank/DDBJ whole genome shotgun (WGS) entry which is preliminary data.</text>
</comment>
<organism evidence="2 3">
    <name type="scientific">Austropuccinia psidii MF-1</name>
    <dbReference type="NCBI Taxonomy" id="1389203"/>
    <lineage>
        <taxon>Eukaryota</taxon>
        <taxon>Fungi</taxon>
        <taxon>Dikarya</taxon>
        <taxon>Basidiomycota</taxon>
        <taxon>Pucciniomycotina</taxon>
        <taxon>Pucciniomycetes</taxon>
        <taxon>Pucciniales</taxon>
        <taxon>Sphaerophragmiaceae</taxon>
        <taxon>Austropuccinia</taxon>
    </lineage>
</organism>
<evidence type="ECO:0000313" key="3">
    <source>
        <dbReference type="Proteomes" id="UP000765509"/>
    </source>
</evidence>
<evidence type="ECO:0000313" key="2">
    <source>
        <dbReference type="EMBL" id="MBW0495769.1"/>
    </source>
</evidence>
<dbReference type="EMBL" id="AVOT02013281">
    <property type="protein sequence ID" value="MBW0495769.1"/>
    <property type="molecule type" value="Genomic_DNA"/>
</dbReference>
<feature type="region of interest" description="Disordered" evidence="1">
    <location>
        <begin position="22"/>
        <end position="52"/>
    </location>
</feature>
<sequence length="98" mass="10821">MAHQKHINPLLFVTDCLTKSNTSVPNSTASSSDTNLAPVPSHPFHHSGLYQPMASKDERSPELLVDRNAYVVEEYSSLGMDDVTPPKQSKETVKRLSI</sequence>
<accession>A0A9Q3D2R0</accession>
<dbReference type="Proteomes" id="UP000765509">
    <property type="component" value="Unassembled WGS sequence"/>
</dbReference>
<feature type="compositionally biased region" description="Polar residues" evidence="1">
    <location>
        <begin position="22"/>
        <end position="35"/>
    </location>
</feature>
<name>A0A9Q3D2R0_9BASI</name>
<reference evidence="2" key="1">
    <citation type="submission" date="2021-03" db="EMBL/GenBank/DDBJ databases">
        <title>Draft genome sequence of rust myrtle Austropuccinia psidii MF-1, a brazilian biotype.</title>
        <authorList>
            <person name="Quecine M.C."/>
            <person name="Pachon D.M.R."/>
            <person name="Bonatelli M.L."/>
            <person name="Correr F.H."/>
            <person name="Franceschini L.M."/>
            <person name="Leite T.F."/>
            <person name="Margarido G.R.A."/>
            <person name="Almeida C.A."/>
            <person name="Ferrarezi J.A."/>
            <person name="Labate C.A."/>
        </authorList>
    </citation>
    <scope>NUCLEOTIDE SEQUENCE</scope>
    <source>
        <strain evidence="2">MF-1</strain>
    </source>
</reference>
<keyword evidence="3" id="KW-1185">Reference proteome</keyword>
<gene>
    <name evidence="2" type="ORF">O181_035484</name>
</gene>
<feature type="compositionally biased region" description="Basic and acidic residues" evidence="1">
    <location>
        <begin position="88"/>
        <end position="98"/>
    </location>
</feature>
<protein>
    <submittedName>
        <fullName evidence="2">Uncharacterized protein</fullName>
    </submittedName>
</protein>
<dbReference type="AlphaFoldDB" id="A0A9Q3D2R0"/>